<evidence type="ECO:0000256" key="10">
    <source>
        <dbReference type="SAM" id="SignalP"/>
    </source>
</evidence>
<comment type="similarity">
    <text evidence="2">Belongs to the synaptophysin/synaptobrevin family.</text>
</comment>
<keyword evidence="6" id="KW-0325">Glycoprotein</keyword>
<sequence>MCMVIFAPIFAIFAFATCCGYHGQVTIMVHCKNQSAPPSIVHFPVEFPFSFPTMSVRLPSCVRPPGAGATTQPFFIRGSSLLPEAAQMFVAVGVMALLYCVLATVVYIFFQHKYLVDNRGPRVDFAVSIAFAALWLSSSLLWARALSELKSTLVPGNLAAPIAACRSQTSTRCSSEAPPIMPALDVSVVFGLVNFVLWAGNVWFVFKETGWRQPSLRPLLRHTTLRASITTTTRDDQRRPTLSSSPPGSSPSAASPGYNQFDNPCFAPDDSGLSDVTHSSAQDTCSEKELWKVAEPASGTYRPRVRVPAHSAPAALALHAL</sequence>
<protein>
    <recommendedName>
        <fullName evidence="11">MARVEL domain-containing protein</fullName>
    </recommendedName>
</protein>
<keyword evidence="3 7" id="KW-0812">Transmembrane</keyword>
<dbReference type="AlphaFoldDB" id="A0A8C4QPH4"/>
<feature type="transmembrane region" description="Helical" evidence="9">
    <location>
        <begin position="88"/>
        <end position="110"/>
    </location>
</feature>
<evidence type="ECO:0000256" key="5">
    <source>
        <dbReference type="ARBA" id="ARBA00023136"/>
    </source>
</evidence>
<dbReference type="Pfam" id="PF01284">
    <property type="entry name" value="MARVEL"/>
    <property type="match status" value="1"/>
</dbReference>
<organism evidence="12 13">
    <name type="scientific">Eptatretus burgeri</name>
    <name type="common">Inshore hagfish</name>
    <dbReference type="NCBI Taxonomy" id="7764"/>
    <lineage>
        <taxon>Eukaryota</taxon>
        <taxon>Metazoa</taxon>
        <taxon>Chordata</taxon>
        <taxon>Craniata</taxon>
        <taxon>Vertebrata</taxon>
        <taxon>Cyclostomata</taxon>
        <taxon>Myxini</taxon>
        <taxon>Myxiniformes</taxon>
        <taxon>Myxinidae</taxon>
        <taxon>Eptatretinae</taxon>
        <taxon>Eptatretus</taxon>
    </lineage>
</organism>
<feature type="chain" id="PRO_5034870500" description="MARVEL domain-containing protein" evidence="10">
    <location>
        <begin position="17"/>
        <end position="321"/>
    </location>
</feature>
<proteinExistence type="inferred from homology"/>
<evidence type="ECO:0000313" key="13">
    <source>
        <dbReference type="Proteomes" id="UP000694388"/>
    </source>
</evidence>
<accession>A0A8C4QPH4</accession>
<feature type="transmembrane region" description="Helical" evidence="9">
    <location>
        <begin position="186"/>
        <end position="206"/>
    </location>
</feature>
<comment type="subcellular location">
    <subcellularLocation>
        <location evidence="1">Membrane</location>
        <topology evidence="1">Multi-pass membrane protein</topology>
    </subcellularLocation>
</comment>
<dbReference type="PROSITE" id="PS51225">
    <property type="entry name" value="MARVEL"/>
    <property type="match status" value="1"/>
</dbReference>
<name>A0A8C4QPH4_EPTBU</name>
<dbReference type="Ensembl" id="ENSEBUT00000019215.1">
    <property type="protein sequence ID" value="ENSEBUP00000018639.1"/>
    <property type="gene ID" value="ENSEBUG00000011636.1"/>
</dbReference>
<evidence type="ECO:0000256" key="2">
    <source>
        <dbReference type="ARBA" id="ARBA00006476"/>
    </source>
</evidence>
<dbReference type="GO" id="GO:0030672">
    <property type="term" value="C:synaptic vesicle membrane"/>
    <property type="evidence" value="ECO:0007669"/>
    <property type="project" value="TreeGrafter"/>
</dbReference>
<dbReference type="GeneTree" id="ENSGT01030000234637"/>
<evidence type="ECO:0000256" key="6">
    <source>
        <dbReference type="ARBA" id="ARBA00023180"/>
    </source>
</evidence>
<keyword evidence="13" id="KW-1185">Reference proteome</keyword>
<evidence type="ECO:0000256" key="9">
    <source>
        <dbReference type="SAM" id="Phobius"/>
    </source>
</evidence>
<dbReference type="InterPro" id="IPR001285">
    <property type="entry name" value="Synaptophysin/porin"/>
</dbReference>
<keyword evidence="5 7" id="KW-0472">Membrane</keyword>
<evidence type="ECO:0000256" key="3">
    <source>
        <dbReference type="ARBA" id="ARBA00022692"/>
    </source>
</evidence>
<evidence type="ECO:0000256" key="7">
    <source>
        <dbReference type="PROSITE-ProRule" id="PRU00581"/>
    </source>
</evidence>
<feature type="transmembrane region" description="Helical" evidence="9">
    <location>
        <begin position="122"/>
        <end position="143"/>
    </location>
</feature>
<keyword evidence="4 9" id="KW-1133">Transmembrane helix</keyword>
<evidence type="ECO:0000256" key="4">
    <source>
        <dbReference type="ARBA" id="ARBA00022989"/>
    </source>
</evidence>
<evidence type="ECO:0000259" key="11">
    <source>
        <dbReference type="PROSITE" id="PS51225"/>
    </source>
</evidence>
<evidence type="ECO:0000256" key="1">
    <source>
        <dbReference type="ARBA" id="ARBA00004141"/>
    </source>
</evidence>
<evidence type="ECO:0000256" key="8">
    <source>
        <dbReference type="SAM" id="MobiDB-lite"/>
    </source>
</evidence>
<feature type="region of interest" description="Disordered" evidence="8">
    <location>
        <begin position="227"/>
        <end position="261"/>
    </location>
</feature>
<reference evidence="12" key="2">
    <citation type="submission" date="2025-09" db="UniProtKB">
        <authorList>
            <consortium name="Ensembl"/>
        </authorList>
    </citation>
    <scope>IDENTIFICATION</scope>
</reference>
<feature type="domain" description="MARVEL" evidence="11">
    <location>
        <begin position="1"/>
        <end position="210"/>
    </location>
</feature>
<dbReference type="PANTHER" id="PTHR10306:SF16">
    <property type="entry name" value="SYNAPTOPORIN"/>
    <property type="match status" value="1"/>
</dbReference>
<dbReference type="PRINTS" id="PR00220">
    <property type="entry name" value="SYNAPTOPHYSN"/>
</dbReference>
<feature type="compositionally biased region" description="Low complexity" evidence="8">
    <location>
        <begin position="240"/>
        <end position="257"/>
    </location>
</feature>
<evidence type="ECO:0000313" key="12">
    <source>
        <dbReference type="Ensembl" id="ENSEBUP00000018639.1"/>
    </source>
</evidence>
<dbReference type="InterPro" id="IPR008253">
    <property type="entry name" value="Marvel"/>
</dbReference>
<keyword evidence="10" id="KW-0732">Signal</keyword>
<dbReference type="PANTHER" id="PTHR10306">
    <property type="entry name" value="SYNAPTOPHYSIN"/>
    <property type="match status" value="1"/>
</dbReference>
<feature type="signal peptide" evidence="10">
    <location>
        <begin position="1"/>
        <end position="16"/>
    </location>
</feature>
<reference evidence="12" key="1">
    <citation type="submission" date="2025-08" db="UniProtKB">
        <authorList>
            <consortium name="Ensembl"/>
        </authorList>
    </citation>
    <scope>IDENTIFICATION</scope>
</reference>
<dbReference type="Proteomes" id="UP000694388">
    <property type="component" value="Unplaced"/>
</dbReference>